<dbReference type="InterPro" id="IPR012337">
    <property type="entry name" value="RNaseH-like_sf"/>
</dbReference>
<dbReference type="Gene3D" id="3.30.420.10">
    <property type="entry name" value="Ribonuclease H-like superfamily/Ribonuclease H"/>
    <property type="match status" value="1"/>
</dbReference>
<name>A0A0A9ZBA9_LYGHE</name>
<dbReference type="SUPFAM" id="SSF53098">
    <property type="entry name" value="Ribonuclease H-like"/>
    <property type="match status" value="1"/>
</dbReference>
<dbReference type="GO" id="GO:0046872">
    <property type="term" value="F:metal ion binding"/>
    <property type="evidence" value="ECO:0007669"/>
    <property type="project" value="UniProtKB-KW"/>
</dbReference>
<keyword evidence="7" id="KW-0695">RNA-directed DNA polymerase</keyword>
<evidence type="ECO:0000313" key="11">
    <source>
        <dbReference type="EMBL" id="JAG41724.1"/>
    </source>
</evidence>
<feature type="non-terminal residue" evidence="11">
    <location>
        <position position="1"/>
    </location>
</feature>
<evidence type="ECO:0000256" key="6">
    <source>
        <dbReference type="ARBA" id="ARBA00022908"/>
    </source>
</evidence>
<dbReference type="PANTHER" id="PTHR42648">
    <property type="entry name" value="TRANSPOSASE, PUTATIVE-RELATED"/>
    <property type="match status" value="1"/>
</dbReference>
<keyword evidence="8" id="KW-0548">Nucleotidyltransferase</keyword>
<reference evidence="11" key="2">
    <citation type="submission" date="2014-07" db="EMBL/GenBank/DDBJ databases">
        <authorList>
            <person name="Hull J."/>
        </authorList>
    </citation>
    <scope>NUCLEOTIDE SEQUENCE</scope>
</reference>
<gene>
    <name evidence="11" type="primary">GIP_54</name>
    <name evidence="11" type="ORF">CM83_104977</name>
</gene>
<dbReference type="GO" id="GO:0003887">
    <property type="term" value="F:DNA-directed DNA polymerase activity"/>
    <property type="evidence" value="ECO:0007669"/>
    <property type="project" value="UniProtKB-KW"/>
</dbReference>
<dbReference type="GO" id="GO:0016787">
    <property type="term" value="F:hydrolase activity"/>
    <property type="evidence" value="ECO:0007669"/>
    <property type="project" value="UniProtKB-KW"/>
</dbReference>
<evidence type="ECO:0000256" key="3">
    <source>
        <dbReference type="ARBA" id="ARBA00022759"/>
    </source>
</evidence>
<evidence type="ECO:0000256" key="8">
    <source>
        <dbReference type="ARBA" id="ARBA00022932"/>
    </source>
</evidence>
<dbReference type="InterPro" id="IPR001584">
    <property type="entry name" value="Integrase_cat-core"/>
</dbReference>
<dbReference type="InterPro" id="IPR036397">
    <property type="entry name" value="RNaseH_sf"/>
</dbReference>
<evidence type="ECO:0000259" key="10">
    <source>
        <dbReference type="PROSITE" id="PS50994"/>
    </source>
</evidence>
<dbReference type="GO" id="GO:0004519">
    <property type="term" value="F:endonuclease activity"/>
    <property type="evidence" value="ECO:0007669"/>
    <property type="project" value="UniProtKB-KW"/>
</dbReference>
<keyword evidence="5" id="KW-0460">Magnesium</keyword>
<evidence type="ECO:0000256" key="9">
    <source>
        <dbReference type="ARBA" id="ARBA00023172"/>
    </source>
</evidence>
<sequence>VKDIDKMPNVCDTCTKAKQTRLPFKSVRKRAERPLGILHTDLIGPFATESWDKKRFLLTILDDYTHFATVYPIESKDKTFECIKTFVLHAEAEKNLKVATIRCDN</sequence>
<evidence type="ECO:0000256" key="5">
    <source>
        <dbReference type="ARBA" id="ARBA00022842"/>
    </source>
</evidence>
<keyword evidence="8" id="KW-0239">DNA-directed DNA polymerase</keyword>
<keyword evidence="4" id="KW-0378">Hydrolase</keyword>
<protein>
    <submittedName>
        <fullName evidence="11">Copia protein</fullName>
    </submittedName>
</protein>
<evidence type="ECO:0000256" key="7">
    <source>
        <dbReference type="ARBA" id="ARBA00022918"/>
    </source>
</evidence>
<keyword evidence="2" id="KW-0479">Metal-binding</keyword>
<dbReference type="GO" id="GO:0003676">
    <property type="term" value="F:nucleic acid binding"/>
    <property type="evidence" value="ECO:0007669"/>
    <property type="project" value="InterPro"/>
</dbReference>
<reference evidence="11" key="1">
    <citation type="journal article" date="2014" name="PLoS ONE">
        <title>Transcriptome-Based Identification of ABC Transporters in the Western Tarnished Plant Bug Lygus hesperus.</title>
        <authorList>
            <person name="Hull J.J."/>
            <person name="Chaney K."/>
            <person name="Geib S.M."/>
            <person name="Fabrick J.A."/>
            <person name="Brent C.S."/>
            <person name="Walsh D."/>
            <person name="Lavine L.C."/>
        </authorList>
    </citation>
    <scope>NUCLEOTIDE SEQUENCE</scope>
</reference>
<dbReference type="PROSITE" id="PS50994">
    <property type="entry name" value="INTEGRASE"/>
    <property type="match status" value="1"/>
</dbReference>
<feature type="domain" description="Integrase catalytic" evidence="10">
    <location>
        <begin position="30"/>
        <end position="105"/>
    </location>
</feature>
<keyword evidence="6" id="KW-0229">DNA integration</keyword>
<keyword evidence="3" id="KW-0255">Endonuclease</keyword>
<organism evidence="11">
    <name type="scientific">Lygus hesperus</name>
    <name type="common">Western plant bug</name>
    <dbReference type="NCBI Taxonomy" id="30085"/>
    <lineage>
        <taxon>Eukaryota</taxon>
        <taxon>Metazoa</taxon>
        <taxon>Ecdysozoa</taxon>
        <taxon>Arthropoda</taxon>
        <taxon>Hexapoda</taxon>
        <taxon>Insecta</taxon>
        <taxon>Pterygota</taxon>
        <taxon>Neoptera</taxon>
        <taxon>Paraneoptera</taxon>
        <taxon>Hemiptera</taxon>
        <taxon>Heteroptera</taxon>
        <taxon>Panheteroptera</taxon>
        <taxon>Cimicomorpha</taxon>
        <taxon>Miridae</taxon>
        <taxon>Mirini</taxon>
        <taxon>Lygus</taxon>
    </lineage>
</organism>
<dbReference type="PANTHER" id="PTHR42648:SF11">
    <property type="entry name" value="TRANSPOSON TY4-P GAG-POL POLYPROTEIN"/>
    <property type="match status" value="1"/>
</dbReference>
<accession>A0A0A9ZBA9</accession>
<dbReference type="GO" id="GO:0006310">
    <property type="term" value="P:DNA recombination"/>
    <property type="evidence" value="ECO:0007669"/>
    <property type="project" value="UniProtKB-KW"/>
</dbReference>
<evidence type="ECO:0000256" key="1">
    <source>
        <dbReference type="ARBA" id="ARBA00022722"/>
    </source>
</evidence>
<feature type="non-terminal residue" evidence="11">
    <location>
        <position position="105"/>
    </location>
</feature>
<evidence type="ECO:0000256" key="2">
    <source>
        <dbReference type="ARBA" id="ARBA00022723"/>
    </source>
</evidence>
<keyword evidence="8" id="KW-0808">Transferase</keyword>
<dbReference type="GO" id="GO:0015074">
    <property type="term" value="P:DNA integration"/>
    <property type="evidence" value="ECO:0007669"/>
    <property type="project" value="UniProtKB-KW"/>
</dbReference>
<dbReference type="EMBL" id="GBHO01001880">
    <property type="protein sequence ID" value="JAG41724.1"/>
    <property type="molecule type" value="Transcribed_RNA"/>
</dbReference>
<dbReference type="GO" id="GO:0003964">
    <property type="term" value="F:RNA-directed DNA polymerase activity"/>
    <property type="evidence" value="ECO:0007669"/>
    <property type="project" value="UniProtKB-KW"/>
</dbReference>
<keyword evidence="9" id="KW-0233">DNA recombination</keyword>
<dbReference type="AlphaFoldDB" id="A0A0A9ZBA9"/>
<proteinExistence type="predicted"/>
<dbReference type="InterPro" id="IPR039537">
    <property type="entry name" value="Retrotran_Ty1/copia-like"/>
</dbReference>
<evidence type="ECO:0000256" key="4">
    <source>
        <dbReference type="ARBA" id="ARBA00022801"/>
    </source>
</evidence>
<keyword evidence="1" id="KW-0540">Nuclease</keyword>